<keyword evidence="1" id="KW-0732">Signal</keyword>
<dbReference type="STRING" id="597456.A0A0L7RK62"/>
<feature type="chain" id="PRO_5005575523" evidence="1">
    <location>
        <begin position="18"/>
        <end position="383"/>
    </location>
</feature>
<evidence type="ECO:0000313" key="2">
    <source>
        <dbReference type="EMBL" id="KOC71219.1"/>
    </source>
</evidence>
<dbReference type="Proteomes" id="UP000053825">
    <property type="component" value="Unassembled WGS sequence"/>
</dbReference>
<keyword evidence="3" id="KW-1185">Reference proteome</keyword>
<evidence type="ECO:0000313" key="3">
    <source>
        <dbReference type="Proteomes" id="UP000053825"/>
    </source>
</evidence>
<gene>
    <name evidence="2" type="ORF">WH47_06141</name>
</gene>
<dbReference type="AlphaFoldDB" id="A0A0L7RK62"/>
<protein>
    <submittedName>
        <fullName evidence="2">Uncharacterized protein</fullName>
    </submittedName>
</protein>
<evidence type="ECO:0000256" key="1">
    <source>
        <dbReference type="SAM" id="SignalP"/>
    </source>
</evidence>
<proteinExistence type="predicted"/>
<feature type="signal peptide" evidence="1">
    <location>
        <begin position="1"/>
        <end position="17"/>
    </location>
</feature>
<sequence>MFALIVLVLSLNPLCKGLIAYDCAGRSLNIATFSLTNIGNCEIPNSQPQTENQFIQLLQRTEYANKRAIQCKIRVDRTIYYYRMHSHTSVVQGGQREYLMDITNRNQLHKTGQVQFSATDVITGLKANSTSTRSLTLAGTLTLDGQCTGAQYSDPFGTWNNVVFQASVTITLRSFYAPIRIKTSQIILPSGRHCLVTEEHCEDTKGEATFWTTTAEDNCHFNRYDVLYEGIATKINPPNSTTGPTIYSLTSDHITFALTTTSSQPLCGYVLLKTEHPKLFILATSKENTFKTKSKIEVNNLDLLTYVNSKFVYVDRHIKTQITELYTNIIHQKCVLEQQVLRNALALANVQPEELALAIMKQPGYIAVVTSDNDVGRRVTTLE</sequence>
<reference evidence="2 3" key="1">
    <citation type="submission" date="2015-07" db="EMBL/GenBank/DDBJ databases">
        <title>The genome of Habropoda laboriosa.</title>
        <authorList>
            <person name="Pan H."/>
            <person name="Kapheim K."/>
        </authorList>
    </citation>
    <scope>NUCLEOTIDE SEQUENCE [LARGE SCALE GENOMIC DNA]</scope>
    <source>
        <strain evidence="2">0110345459</strain>
    </source>
</reference>
<name>A0A0L7RK62_9HYME</name>
<organism evidence="2 3">
    <name type="scientific">Habropoda laboriosa</name>
    <dbReference type="NCBI Taxonomy" id="597456"/>
    <lineage>
        <taxon>Eukaryota</taxon>
        <taxon>Metazoa</taxon>
        <taxon>Ecdysozoa</taxon>
        <taxon>Arthropoda</taxon>
        <taxon>Hexapoda</taxon>
        <taxon>Insecta</taxon>
        <taxon>Pterygota</taxon>
        <taxon>Neoptera</taxon>
        <taxon>Endopterygota</taxon>
        <taxon>Hymenoptera</taxon>
        <taxon>Apocrita</taxon>
        <taxon>Aculeata</taxon>
        <taxon>Apoidea</taxon>
        <taxon>Anthophila</taxon>
        <taxon>Apidae</taxon>
        <taxon>Habropoda</taxon>
    </lineage>
</organism>
<dbReference type="Pfam" id="PF24664">
    <property type="entry name" value="Monjiviricetes_fusion"/>
    <property type="match status" value="1"/>
</dbReference>
<accession>A0A0L7RK62</accession>
<dbReference type="EMBL" id="KQ414576">
    <property type="protein sequence ID" value="KOC71219.1"/>
    <property type="molecule type" value="Genomic_DNA"/>
</dbReference>